<evidence type="ECO:0000256" key="2">
    <source>
        <dbReference type="ARBA" id="ARBA00022692"/>
    </source>
</evidence>
<comment type="subcellular location">
    <subcellularLocation>
        <location evidence="1">Membrane</location>
        <topology evidence="1">Multi-pass membrane protein</topology>
    </subcellularLocation>
</comment>
<gene>
    <name evidence="8" type="ORF">F0919_00055</name>
</gene>
<keyword evidence="9" id="KW-1185">Reference proteome</keyword>
<evidence type="ECO:0000256" key="4">
    <source>
        <dbReference type="ARBA" id="ARBA00022989"/>
    </source>
</evidence>
<keyword evidence="3" id="KW-0201">Cytochrome c-type biogenesis</keyword>
<dbReference type="GO" id="GO:0020037">
    <property type="term" value="F:heme binding"/>
    <property type="evidence" value="ECO:0007669"/>
    <property type="project" value="InterPro"/>
</dbReference>
<feature type="transmembrane region" description="Helical" evidence="6">
    <location>
        <begin position="143"/>
        <end position="163"/>
    </location>
</feature>
<proteinExistence type="predicted"/>
<dbReference type="EMBL" id="VWSH01000001">
    <property type="protein sequence ID" value="KAA5536101.1"/>
    <property type="molecule type" value="Genomic_DNA"/>
</dbReference>
<sequence length="233" mass="26642">MQKSWWKILCVLLLGYSIVGGFLFTAPHLPIIHETIRNLYFHVPMWFSMMTMFTVSLVYSIKYLRSNNLKDDLFAVQFINIGLLFGTLGLITGMEWANFTWGEPWSNDPKQLGAALSMLTYFAYIALRGSIADYDKKAKISAVYNIFAFALMIPFIWILPSLADSLHPGSGGNAGFNAYDLDNHMRLVFYPAVIGWILMGVWISSLMIRLNLIDKKDIFNEEQNLKNQFDITL</sequence>
<evidence type="ECO:0000259" key="7">
    <source>
        <dbReference type="Pfam" id="PF01578"/>
    </source>
</evidence>
<dbReference type="Pfam" id="PF01578">
    <property type="entry name" value="Cytochrom_C_asm"/>
    <property type="match status" value="1"/>
</dbReference>
<feature type="domain" description="Cytochrome c assembly protein" evidence="7">
    <location>
        <begin position="35"/>
        <end position="152"/>
    </location>
</feature>
<name>A0A5M6CLL3_9BACT</name>
<evidence type="ECO:0000256" key="6">
    <source>
        <dbReference type="SAM" id="Phobius"/>
    </source>
</evidence>
<dbReference type="PANTHER" id="PTHR30071:SF1">
    <property type="entry name" value="CYTOCHROME B_B6 PROTEIN-RELATED"/>
    <property type="match status" value="1"/>
</dbReference>
<organism evidence="8 9">
    <name type="scientific">Taibaiella lutea</name>
    <dbReference type="NCBI Taxonomy" id="2608001"/>
    <lineage>
        <taxon>Bacteria</taxon>
        <taxon>Pseudomonadati</taxon>
        <taxon>Bacteroidota</taxon>
        <taxon>Chitinophagia</taxon>
        <taxon>Chitinophagales</taxon>
        <taxon>Chitinophagaceae</taxon>
        <taxon>Taibaiella</taxon>
    </lineage>
</organism>
<feature type="transmembrane region" description="Helical" evidence="6">
    <location>
        <begin position="112"/>
        <end position="131"/>
    </location>
</feature>
<dbReference type="AlphaFoldDB" id="A0A5M6CLL3"/>
<keyword evidence="2 6" id="KW-0812">Transmembrane</keyword>
<dbReference type="Proteomes" id="UP000323632">
    <property type="component" value="Unassembled WGS sequence"/>
</dbReference>
<reference evidence="8 9" key="1">
    <citation type="submission" date="2019-09" db="EMBL/GenBank/DDBJ databases">
        <title>Genome sequence and assembly of Taibaiella sp.</title>
        <authorList>
            <person name="Chhetri G."/>
        </authorList>
    </citation>
    <scope>NUCLEOTIDE SEQUENCE [LARGE SCALE GENOMIC DNA]</scope>
    <source>
        <strain evidence="8 9">KVB11</strain>
    </source>
</reference>
<evidence type="ECO:0000256" key="5">
    <source>
        <dbReference type="ARBA" id="ARBA00023136"/>
    </source>
</evidence>
<dbReference type="InterPro" id="IPR045062">
    <property type="entry name" value="Cyt_c_biogenesis_CcsA/CcmC"/>
</dbReference>
<evidence type="ECO:0000256" key="3">
    <source>
        <dbReference type="ARBA" id="ARBA00022748"/>
    </source>
</evidence>
<feature type="transmembrane region" description="Helical" evidence="6">
    <location>
        <begin position="39"/>
        <end position="61"/>
    </location>
</feature>
<keyword evidence="5 6" id="KW-0472">Membrane</keyword>
<feature type="transmembrane region" description="Helical" evidence="6">
    <location>
        <begin position="73"/>
        <end position="92"/>
    </location>
</feature>
<accession>A0A5M6CLL3</accession>
<comment type="caution">
    <text evidence="8">The sequence shown here is derived from an EMBL/GenBank/DDBJ whole genome shotgun (WGS) entry which is preliminary data.</text>
</comment>
<feature type="transmembrane region" description="Helical" evidence="6">
    <location>
        <begin position="5"/>
        <end position="27"/>
    </location>
</feature>
<dbReference type="InterPro" id="IPR002541">
    <property type="entry name" value="Cyt_c_assembly"/>
</dbReference>
<protein>
    <submittedName>
        <fullName evidence="8">ABC transporter permease</fullName>
    </submittedName>
</protein>
<dbReference type="GO" id="GO:0017004">
    <property type="term" value="P:cytochrome complex assembly"/>
    <property type="evidence" value="ECO:0007669"/>
    <property type="project" value="UniProtKB-KW"/>
</dbReference>
<evidence type="ECO:0000256" key="1">
    <source>
        <dbReference type="ARBA" id="ARBA00004141"/>
    </source>
</evidence>
<feature type="transmembrane region" description="Helical" evidence="6">
    <location>
        <begin position="187"/>
        <end position="208"/>
    </location>
</feature>
<evidence type="ECO:0000313" key="9">
    <source>
        <dbReference type="Proteomes" id="UP000323632"/>
    </source>
</evidence>
<keyword evidence="4 6" id="KW-1133">Transmembrane helix</keyword>
<dbReference type="GO" id="GO:0005886">
    <property type="term" value="C:plasma membrane"/>
    <property type="evidence" value="ECO:0007669"/>
    <property type="project" value="TreeGrafter"/>
</dbReference>
<evidence type="ECO:0000313" key="8">
    <source>
        <dbReference type="EMBL" id="KAA5536101.1"/>
    </source>
</evidence>
<dbReference type="RefSeq" id="WP_150030674.1">
    <property type="nucleotide sequence ID" value="NZ_VWSH01000001.1"/>
</dbReference>
<dbReference type="PANTHER" id="PTHR30071">
    <property type="entry name" value="HEME EXPORTER PROTEIN C"/>
    <property type="match status" value="1"/>
</dbReference>